<evidence type="ECO:0000313" key="1">
    <source>
        <dbReference type="EMBL" id="KRR15350.1"/>
    </source>
</evidence>
<organism evidence="1 2">
    <name type="scientific">Bradyrhizobium jicamae</name>
    <dbReference type="NCBI Taxonomy" id="280332"/>
    <lineage>
        <taxon>Bacteria</taxon>
        <taxon>Pseudomonadati</taxon>
        <taxon>Pseudomonadota</taxon>
        <taxon>Alphaproteobacteria</taxon>
        <taxon>Hyphomicrobiales</taxon>
        <taxon>Nitrobacteraceae</taxon>
        <taxon>Bradyrhizobium</taxon>
    </lineage>
</organism>
<dbReference type="EMBL" id="LLXZ01000003">
    <property type="protein sequence ID" value="KRR15350.1"/>
    <property type="molecule type" value="Genomic_DNA"/>
</dbReference>
<evidence type="ECO:0000313" key="2">
    <source>
        <dbReference type="Proteomes" id="UP000050863"/>
    </source>
</evidence>
<keyword evidence="2" id="KW-1185">Reference proteome</keyword>
<proteinExistence type="predicted"/>
<dbReference type="AlphaFoldDB" id="A0A0R3ME24"/>
<dbReference type="Proteomes" id="UP000050863">
    <property type="component" value="Unassembled WGS sequence"/>
</dbReference>
<sequence length="455" mass="51153">MHRHISISSHREYRFYQGPFSSCVANGIQAVNFLGDRFLRKYRPSAGIEDLYTHSVNSAFSPQEAFLVTGAPHASAYYPRDFAWFYPDVLDPETIMDSEDAVRRVRLLEKSVRLMLEAVRADVVTTTIVPAGGDRYIGVNYFSLPSDTLLGILAGLEQIMRADQRASSFLAMAQGAHAGRLLLAEYREDLKKAILQLAGALQPFDDNGLTALLCDVNAPRSAATDTRAERRRFVTNACVYATFVHGIRMGVIDRIELEGVLGRALPQYKTELLGLFGKHGYIRHSLDSGSEPGASSVALDFVNVQEGFWDLGNESERALFAATTDLILGEPRFRIRDMSLFLVSADNPQTKMIHKIAAPAYQGRSCWPTFNVEFADRMLEYDEFSGTDTYRSCARDILRDIRTATETHGGYQELLSERGLKYRTWAYQSAVAHSWFPRFLSVWRRAFGTPLLNRN</sequence>
<reference evidence="1 2" key="1">
    <citation type="submission" date="2014-03" db="EMBL/GenBank/DDBJ databases">
        <title>Bradyrhizobium valentinum sp. nov., isolated from effective nodules of Lupinus mariae-josephae, a lupine endemic of basic-lime soils in Eastern Spain.</title>
        <authorList>
            <person name="Duran D."/>
            <person name="Rey L."/>
            <person name="Navarro A."/>
            <person name="Busquets A."/>
            <person name="Imperial J."/>
            <person name="Ruiz-Argueso T."/>
        </authorList>
    </citation>
    <scope>NUCLEOTIDE SEQUENCE [LARGE SCALE GENOMIC DNA]</scope>
    <source>
        <strain evidence="1 2">PAC68</strain>
    </source>
</reference>
<name>A0A0R3ME24_9BRAD</name>
<dbReference type="RefSeq" id="WP_057833463.1">
    <property type="nucleotide sequence ID" value="NZ_LLXZ01000003.1"/>
</dbReference>
<dbReference type="STRING" id="280332.CQ12_16375"/>
<dbReference type="OrthoDB" id="8245836at2"/>
<accession>A0A0R3ME24</accession>
<protein>
    <submittedName>
        <fullName evidence="1">Uncharacterized protein</fullName>
    </submittedName>
</protein>
<comment type="caution">
    <text evidence="1">The sequence shown here is derived from an EMBL/GenBank/DDBJ whole genome shotgun (WGS) entry which is preliminary data.</text>
</comment>
<gene>
    <name evidence="1" type="ORF">CQ12_16375</name>
</gene>